<gene>
    <name evidence="1" type="ORF">PABY_19230</name>
</gene>
<proteinExistence type="predicted"/>
<sequence length="102" mass="10041">MGSGSRQGVARGFSELPGAPGTLPVCAAVAPAGPGGPGGAELLPAPRAAVAGRLPWGPGSGARGGGCIVPVLCLGLRVLSWRGLGREYCYAVFLCYVPLPAV</sequence>
<organism evidence="1 2">
    <name type="scientific">Pyrodictium abyssi</name>
    <dbReference type="NCBI Taxonomy" id="54256"/>
    <lineage>
        <taxon>Archaea</taxon>
        <taxon>Thermoproteota</taxon>
        <taxon>Thermoprotei</taxon>
        <taxon>Desulfurococcales</taxon>
        <taxon>Pyrodictiaceae</taxon>
        <taxon>Pyrodictium</taxon>
    </lineage>
</organism>
<protein>
    <submittedName>
        <fullName evidence="1">Uncharacterized protein</fullName>
    </submittedName>
</protein>
<dbReference type="EMBL" id="AP028907">
    <property type="protein sequence ID" value="BES82356.1"/>
    <property type="molecule type" value="Genomic_DNA"/>
</dbReference>
<evidence type="ECO:0000313" key="2">
    <source>
        <dbReference type="Proteomes" id="UP001341135"/>
    </source>
</evidence>
<evidence type="ECO:0000313" key="1">
    <source>
        <dbReference type="EMBL" id="BES82356.1"/>
    </source>
</evidence>
<name>A0ABM8IXS8_9CREN</name>
<keyword evidence="2" id="KW-1185">Reference proteome</keyword>
<accession>A0ABM8IXS8</accession>
<dbReference type="Proteomes" id="UP001341135">
    <property type="component" value="Chromosome"/>
</dbReference>
<reference evidence="1 2" key="1">
    <citation type="submission" date="2023-09" db="EMBL/GenBank/DDBJ databases">
        <title>Pyrofollis japonicus gen. nov. sp. nov., a novel member of the family Pyrodictiaceae isolated from the Iheya North hydrothermal field.</title>
        <authorList>
            <person name="Miyazaki U."/>
            <person name="Sanari M."/>
            <person name="Tame A."/>
            <person name="Kitajima M."/>
            <person name="Okamoto A."/>
            <person name="Sawayama S."/>
            <person name="Miyazaki J."/>
            <person name="Takai K."/>
            <person name="Nakagawa S."/>
        </authorList>
    </citation>
    <scope>NUCLEOTIDE SEQUENCE [LARGE SCALE GENOMIC DNA]</scope>
    <source>
        <strain evidence="1 2">AV2</strain>
    </source>
</reference>